<comment type="caution">
    <text evidence="1">The sequence shown here is derived from an EMBL/GenBank/DDBJ whole genome shotgun (WGS) entry which is preliminary data.</text>
</comment>
<proteinExistence type="predicted"/>
<gene>
    <name evidence="1" type="ORF">L6164_037297</name>
</gene>
<dbReference type="Proteomes" id="UP000828941">
    <property type="component" value="Chromosome 14"/>
</dbReference>
<keyword evidence="2" id="KW-1185">Reference proteome</keyword>
<protein>
    <submittedName>
        <fullName evidence="1">Uncharacterized protein</fullName>
    </submittedName>
</protein>
<evidence type="ECO:0000313" key="1">
    <source>
        <dbReference type="EMBL" id="KAI4297405.1"/>
    </source>
</evidence>
<evidence type="ECO:0000313" key="2">
    <source>
        <dbReference type="Proteomes" id="UP000828941"/>
    </source>
</evidence>
<organism evidence="1 2">
    <name type="scientific">Bauhinia variegata</name>
    <name type="common">Purple orchid tree</name>
    <name type="synonym">Phanera variegata</name>
    <dbReference type="NCBI Taxonomy" id="167791"/>
    <lineage>
        <taxon>Eukaryota</taxon>
        <taxon>Viridiplantae</taxon>
        <taxon>Streptophyta</taxon>
        <taxon>Embryophyta</taxon>
        <taxon>Tracheophyta</taxon>
        <taxon>Spermatophyta</taxon>
        <taxon>Magnoliopsida</taxon>
        <taxon>eudicotyledons</taxon>
        <taxon>Gunneridae</taxon>
        <taxon>Pentapetalae</taxon>
        <taxon>rosids</taxon>
        <taxon>fabids</taxon>
        <taxon>Fabales</taxon>
        <taxon>Fabaceae</taxon>
        <taxon>Cercidoideae</taxon>
        <taxon>Cercideae</taxon>
        <taxon>Bauhiniinae</taxon>
        <taxon>Bauhinia</taxon>
    </lineage>
</organism>
<reference evidence="1 2" key="1">
    <citation type="journal article" date="2022" name="DNA Res.">
        <title>Chromosomal-level genome assembly of the orchid tree Bauhinia variegata (Leguminosae; Cercidoideae) supports the allotetraploid origin hypothesis of Bauhinia.</title>
        <authorList>
            <person name="Zhong Y."/>
            <person name="Chen Y."/>
            <person name="Zheng D."/>
            <person name="Pang J."/>
            <person name="Liu Y."/>
            <person name="Luo S."/>
            <person name="Meng S."/>
            <person name="Qian L."/>
            <person name="Wei D."/>
            <person name="Dai S."/>
            <person name="Zhou R."/>
        </authorList>
    </citation>
    <scope>NUCLEOTIDE SEQUENCE [LARGE SCALE GENOMIC DNA]</scope>
    <source>
        <strain evidence="1">BV-YZ2020</strain>
    </source>
</reference>
<sequence length="142" mass="15687">MNGQSQTHTKTLGTLGYIAPEFGSKGIISTKVDVYSFGIMLMEIFTRKKPDDDMFVEGLSLKSWISGSFPHAIIQVMDSNLLNGQERNSLHDIVKTTSSIFELALSCCADLPEGRISMIDAAASLNRIKVAFMQMPRQNVLK</sequence>
<accession>A0ACB9KJR5</accession>
<name>A0ACB9KJR5_BAUVA</name>
<dbReference type="EMBL" id="CM039439">
    <property type="protein sequence ID" value="KAI4297405.1"/>
    <property type="molecule type" value="Genomic_DNA"/>
</dbReference>